<proteinExistence type="predicted"/>
<reference evidence="1" key="1">
    <citation type="journal article" date="2016" name="Antimicrob. Agents Chemother.">
        <title>Genetic Characterization of a blaVEB-2-carrying plasmid in Vibrio parahaemolyticus.</title>
        <authorList>
            <person name="Li R."/>
            <person name="Ye L."/>
            <person name="Zheng Z."/>
            <person name="Chan E.W."/>
            <person name="Chen S."/>
        </authorList>
    </citation>
    <scope>NUCLEOTIDE SEQUENCE</scope>
    <source>
        <strain evidence="1">VPS92</strain>
        <plasmid evidence="1">pVPS92-VEB</plasmid>
    </source>
</reference>
<protein>
    <submittedName>
        <fullName evidence="1">Uncharacterized protein</fullName>
    </submittedName>
</protein>
<dbReference type="RefSeq" id="WP_017190399.1">
    <property type="nucleotide sequence ID" value="NZ_JAESOU010000019.1"/>
</dbReference>
<geneLocation type="plasmid" evidence="1">
    <name>pVPS92-VEB</name>
</geneLocation>
<dbReference type="AlphaFoldDB" id="A0A1B1LRS4"/>
<dbReference type="EMBL" id="KU356480">
    <property type="protein sequence ID" value="ANS55740.1"/>
    <property type="molecule type" value="Genomic_DNA"/>
</dbReference>
<organism evidence="1">
    <name type="scientific">Vibrio parahaemolyticus</name>
    <dbReference type="NCBI Taxonomy" id="670"/>
    <lineage>
        <taxon>Bacteria</taxon>
        <taxon>Pseudomonadati</taxon>
        <taxon>Pseudomonadota</taxon>
        <taxon>Gammaproteobacteria</taxon>
        <taxon>Vibrionales</taxon>
        <taxon>Vibrionaceae</taxon>
        <taxon>Vibrio</taxon>
    </lineage>
</organism>
<name>A0A1B1LRS4_VIBPH</name>
<evidence type="ECO:0000313" key="1">
    <source>
        <dbReference type="EMBL" id="ANS55740.1"/>
    </source>
</evidence>
<keyword evidence="1" id="KW-0614">Plasmid</keyword>
<sequence length="226" mass="24930">MKSHYQNLIEDIKNVYNENSINCLLNTKVEVEFIHQLVPNLERSHVMGSDTIESLITAITHVARLGLTLSPEKRLASLTAYNATNNSQEYYIDVSLAGIEATMSRVNEYKITTLDVVTGDEGISWNGNVLGTNTAVRPPVKSEMIKGAICIIEVPCGDQLLTTITINELKELSRLSTGDLKALTPDFAKRHVFKRALKSLIAPPCSVLSELQKATKSIDLALFSKQ</sequence>
<accession>A0A1B1LRS4</accession>